<feature type="domain" description="AbiEi antitoxin N-terminal" evidence="1">
    <location>
        <begin position="12"/>
        <end position="56"/>
    </location>
</feature>
<dbReference type="AlphaFoldDB" id="D2S5T9"/>
<accession>D2S5T9</accession>
<sequence length="339" mass="36838">MDADRAHMHPALRLVADRQFGVFTARDAVAAGYAPDEVQGAVARRRWMRVRRGVYAAREVVEAVADDAVAAHRLACAAVLVRLGGRPAVSHASAARVQGMVVPATWDGRIRLTDEAQWRRGRGYEVAAASLPPSHVVPLGAFRATAPARTLVDCAREWTLEDAVVAMDAALNAELLTPAALQAAVLDQTHWVGIGDAARAAGLADGRAESPLETLGRLRIIGSGLPVPELQVEIHDARGFVARVDAWYEEAAVAVEFDGQVKYTDPRDGRSPALVHWDEKRREDRVRDLDVRVVRVARADLGPGWRRVEERLRALLTTPLTGPRRFTAVRLGAALSRPA</sequence>
<dbReference type="HOGENOM" id="CLU_052626_4_1_11"/>
<keyword evidence="3" id="KW-1185">Reference proteome</keyword>
<dbReference type="RefSeq" id="WP_012950768.1">
    <property type="nucleotide sequence ID" value="NC_013757.1"/>
</dbReference>
<proteinExistence type="predicted"/>
<dbReference type="STRING" id="526225.Gobs_4808"/>
<dbReference type="Proteomes" id="UP000001382">
    <property type="component" value="Chromosome"/>
</dbReference>
<dbReference type="eggNOG" id="COG5340">
    <property type="taxonomic scope" value="Bacteria"/>
</dbReference>
<dbReference type="OrthoDB" id="5143202at2"/>
<name>D2S5T9_GEOOG</name>
<dbReference type="InterPro" id="IPR025159">
    <property type="entry name" value="AbiEi_N"/>
</dbReference>
<gene>
    <name evidence="2" type="ordered locus">Gobs_4808</name>
</gene>
<dbReference type="Pfam" id="PF13338">
    <property type="entry name" value="AbiEi_4"/>
    <property type="match status" value="1"/>
</dbReference>
<dbReference type="EMBL" id="CP001867">
    <property type="protein sequence ID" value="ADB77345.1"/>
    <property type="molecule type" value="Genomic_DNA"/>
</dbReference>
<reference evidence="2 3" key="1">
    <citation type="journal article" date="2010" name="Stand. Genomic Sci.">
        <title>Complete genome sequence of Geodermatophilus obscurus type strain (G-20).</title>
        <authorList>
            <person name="Ivanova N."/>
            <person name="Sikorski J."/>
            <person name="Jando M."/>
            <person name="Munk C."/>
            <person name="Lapidus A."/>
            <person name="Glavina Del Rio T."/>
            <person name="Copeland A."/>
            <person name="Tice H."/>
            <person name="Cheng J.-F."/>
            <person name="Lucas S."/>
            <person name="Chen F."/>
            <person name="Nolan M."/>
            <person name="Bruce D."/>
            <person name="Goodwin L."/>
            <person name="Pitluck S."/>
            <person name="Mavromatis K."/>
            <person name="Mikhailova N."/>
            <person name="Pati A."/>
            <person name="Chen A."/>
            <person name="Palaniappan K."/>
            <person name="Land M."/>
            <person name="Hauser L."/>
            <person name="Chang Y.-J."/>
            <person name="Jeffries C.D."/>
            <person name="Meincke L."/>
            <person name="Brettin T."/>
            <person name="Detter J.C."/>
            <person name="Detter J.C."/>
            <person name="Rohde M."/>
            <person name="Goeker M."/>
            <person name="Bristow J."/>
            <person name="Eisen J.A."/>
            <person name="Markowitz V."/>
            <person name="Hugenholtz P."/>
            <person name="Kyrpides N.C."/>
            <person name="Klenk H.-P."/>
        </authorList>
    </citation>
    <scope>NUCLEOTIDE SEQUENCE [LARGE SCALE GENOMIC DNA]</scope>
    <source>
        <strain evidence="3">ATCC 25078 / DSM 43160 / JCM 3152 / KCC A-0152 / KCTC 9177 / NBRC 13315 / NRRL B-3577 / G-20</strain>
    </source>
</reference>
<organism evidence="2 3">
    <name type="scientific">Geodermatophilus obscurus (strain ATCC 25078 / DSM 43160 / JCM 3152 / CCUG 61914 / KCC A-0152 / KCTC 9177 / NBRC 13315 / NRRL B-3577 / G-20)</name>
    <dbReference type="NCBI Taxonomy" id="526225"/>
    <lineage>
        <taxon>Bacteria</taxon>
        <taxon>Bacillati</taxon>
        <taxon>Actinomycetota</taxon>
        <taxon>Actinomycetes</taxon>
        <taxon>Geodermatophilales</taxon>
        <taxon>Geodermatophilaceae</taxon>
        <taxon>Geodermatophilus</taxon>
    </lineage>
</organism>
<evidence type="ECO:0000259" key="1">
    <source>
        <dbReference type="Pfam" id="PF13338"/>
    </source>
</evidence>
<dbReference type="KEGG" id="gob:Gobs_4808"/>
<protein>
    <recommendedName>
        <fullName evidence="1">AbiEi antitoxin N-terminal domain-containing protein</fullName>
    </recommendedName>
</protein>
<evidence type="ECO:0000313" key="2">
    <source>
        <dbReference type="EMBL" id="ADB77345.1"/>
    </source>
</evidence>
<evidence type="ECO:0000313" key="3">
    <source>
        <dbReference type="Proteomes" id="UP000001382"/>
    </source>
</evidence>
<reference evidence="3" key="2">
    <citation type="submission" date="2010-01" db="EMBL/GenBank/DDBJ databases">
        <title>The complete genome of Geodermatophilus obscurus DSM 43160.</title>
        <authorList>
            <consortium name="US DOE Joint Genome Institute (JGI-PGF)"/>
            <person name="Lucas S."/>
            <person name="Copeland A."/>
            <person name="Lapidus A."/>
            <person name="Glavina del Rio T."/>
            <person name="Dalin E."/>
            <person name="Tice H."/>
            <person name="Bruce D."/>
            <person name="Goodwin L."/>
            <person name="Pitluck S."/>
            <person name="Kyrpides N."/>
            <person name="Mavromatis K."/>
            <person name="Ivanova N."/>
            <person name="Munk A.C."/>
            <person name="Brettin T."/>
            <person name="Detter J.C."/>
            <person name="Han C."/>
            <person name="Larimer F."/>
            <person name="Land M."/>
            <person name="Hauser L."/>
            <person name="Markowitz V."/>
            <person name="Cheng J.-F."/>
            <person name="Hugenholtz P."/>
            <person name="Woyke T."/>
            <person name="Wu D."/>
            <person name="Jando M."/>
            <person name="Schneider S."/>
            <person name="Klenk H.-P."/>
            <person name="Eisen J.A."/>
        </authorList>
    </citation>
    <scope>NUCLEOTIDE SEQUENCE [LARGE SCALE GENOMIC DNA]</scope>
    <source>
        <strain evidence="3">ATCC 25078 / DSM 43160 / JCM 3152 / KCC A-0152 / KCTC 9177 / NBRC 13315 / NRRL B-3577 / G-20</strain>
    </source>
</reference>